<evidence type="ECO:0000256" key="1">
    <source>
        <dbReference type="SAM" id="MobiDB-lite"/>
    </source>
</evidence>
<evidence type="ECO:0000259" key="3">
    <source>
        <dbReference type="Pfam" id="PF09335"/>
    </source>
</evidence>
<dbReference type="Proteomes" id="UP000000759">
    <property type="component" value="Chromosome 3"/>
</dbReference>
<keyword evidence="2" id="KW-1133">Transmembrane helix</keyword>
<protein>
    <recommendedName>
        <fullName evidence="3">VTT domain-containing protein</fullName>
    </recommendedName>
</protein>
<dbReference type="PaxDb" id="2850-Phatr44014"/>
<reference evidence="4 5" key="1">
    <citation type="journal article" date="2008" name="Nature">
        <title>The Phaeodactylum genome reveals the evolutionary history of diatom genomes.</title>
        <authorList>
            <person name="Bowler C."/>
            <person name="Allen A.E."/>
            <person name="Badger J.H."/>
            <person name="Grimwood J."/>
            <person name="Jabbari K."/>
            <person name="Kuo A."/>
            <person name="Maheswari U."/>
            <person name="Martens C."/>
            <person name="Maumus F."/>
            <person name="Otillar R.P."/>
            <person name="Rayko E."/>
            <person name="Salamov A."/>
            <person name="Vandepoele K."/>
            <person name="Beszteri B."/>
            <person name="Gruber A."/>
            <person name="Heijde M."/>
            <person name="Katinka M."/>
            <person name="Mock T."/>
            <person name="Valentin K."/>
            <person name="Verret F."/>
            <person name="Berges J.A."/>
            <person name="Brownlee C."/>
            <person name="Cadoret J.P."/>
            <person name="Chiovitti A."/>
            <person name="Choi C.J."/>
            <person name="Coesel S."/>
            <person name="De Martino A."/>
            <person name="Detter J.C."/>
            <person name="Durkin C."/>
            <person name="Falciatore A."/>
            <person name="Fournet J."/>
            <person name="Haruta M."/>
            <person name="Huysman M.J."/>
            <person name="Jenkins B.D."/>
            <person name="Jiroutova K."/>
            <person name="Jorgensen R.E."/>
            <person name="Joubert Y."/>
            <person name="Kaplan A."/>
            <person name="Kroger N."/>
            <person name="Kroth P.G."/>
            <person name="La Roche J."/>
            <person name="Lindquist E."/>
            <person name="Lommer M."/>
            <person name="Martin-Jezequel V."/>
            <person name="Lopez P.J."/>
            <person name="Lucas S."/>
            <person name="Mangogna M."/>
            <person name="McGinnis K."/>
            <person name="Medlin L.K."/>
            <person name="Montsant A."/>
            <person name="Oudot-Le Secq M.P."/>
            <person name="Napoli C."/>
            <person name="Obornik M."/>
            <person name="Parker M.S."/>
            <person name="Petit J.L."/>
            <person name="Porcel B.M."/>
            <person name="Poulsen N."/>
            <person name="Robison M."/>
            <person name="Rychlewski L."/>
            <person name="Rynearson T.A."/>
            <person name="Schmutz J."/>
            <person name="Shapiro H."/>
            <person name="Siaut M."/>
            <person name="Stanley M."/>
            <person name="Sussman M.R."/>
            <person name="Taylor A.R."/>
            <person name="Vardi A."/>
            <person name="von Dassow P."/>
            <person name="Vyverman W."/>
            <person name="Willis A."/>
            <person name="Wyrwicz L.S."/>
            <person name="Rokhsar D.S."/>
            <person name="Weissenbach J."/>
            <person name="Armbrust E.V."/>
            <person name="Green B.R."/>
            <person name="Van de Peer Y."/>
            <person name="Grigoriev I.V."/>
        </authorList>
    </citation>
    <scope>NUCLEOTIDE SEQUENCE [LARGE SCALE GENOMIC DNA]</scope>
    <source>
        <strain evidence="4 5">CCAP 1055/1</strain>
    </source>
</reference>
<feature type="transmembrane region" description="Helical" evidence="2">
    <location>
        <begin position="504"/>
        <end position="523"/>
    </location>
</feature>
<feature type="transmembrane region" description="Helical" evidence="2">
    <location>
        <begin position="286"/>
        <end position="304"/>
    </location>
</feature>
<sequence length="533" mass="58010">MSVEILSHYRLQFAHRKQVVPNKKKPFSEEQAVIDPIEGQRAEDNREAENASFLKNLTFRASQASKREENSNWDNIVPVAPLLKTGFSSHLLHGSTSSQPTDDAIDQLGSSKARSQLVVGDLTDQRGRVTMPPTGMYPQNPPPKSPSKKTNEVVRVVRIFSVHNKTLSFLETMRYRPSLYTFFLGTALQILSASAFNAPLTIQTSVSIRLTVKRGIFSRAVPKIKAGNQDELMKEESVRLQVWKSRRNQIRQTLKSADQVRIFRLQQGWVPELGDDGKPLKSDGKVALTLTAFVIAAGAIALRIGGRAALVSTLGLDFVTENPELKANLDIVLNTADNMDPVTKLLLFTASWTAVKVLCFDAAGVALALSSGILFGGVLQGAVVSAAAATFGSTVAFGLAKLDTPLRKKGLGLLDEYPSLRGIEKVVAKEGFKAILTLRLAPLLPIPIGAYNYIYSITNVPLLDFCGGIFIGSLKPYLLDSYLGYFGKSLVDGTADQNGWQDTLLLAALGFSVLIGVFASQLASETWDSVLEE</sequence>
<dbReference type="KEGG" id="pti:PHATR_44014"/>
<dbReference type="AlphaFoldDB" id="B5Y532"/>
<dbReference type="RefSeq" id="XP_002186400.1">
    <property type="nucleotide sequence ID" value="XM_002186364.1"/>
</dbReference>
<feature type="region of interest" description="Disordered" evidence="1">
    <location>
        <begin position="127"/>
        <end position="150"/>
    </location>
</feature>
<keyword evidence="5" id="KW-1185">Reference proteome</keyword>
<organism evidence="4 5">
    <name type="scientific">Phaeodactylum tricornutum (strain CCAP 1055/1)</name>
    <dbReference type="NCBI Taxonomy" id="556484"/>
    <lineage>
        <taxon>Eukaryota</taxon>
        <taxon>Sar</taxon>
        <taxon>Stramenopiles</taxon>
        <taxon>Ochrophyta</taxon>
        <taxon>Bacillariophyta</taxon>
        <taxon>Bacillariophyceae</taxon>
        <taxon>Bacillariophycidae</taxon>
        <taxon>Naviculales</taxon>
        <taxon>Phaeodactylaceae</taxon>
        <taxon>Phaeodactylum</taxon>
    </lineage>
</organism>
<evidence type="ECO:0000313" key="5">
    <source>
        <dbReference type="Proteomes" id="UP000000759"/>
    </source>
</evidence>
<proteinExistence type="predicted"/>
<dbReference type="OrthoDB" id="166803at2759"/>
<feature type="non-terminal residue" evidence="4">
    <location>
        <position position="533"/>
    </location>
</feature>
<gene>
    <name evidence="4" type="ORF">PHATR_44014</name>
</gene>
<dbReference type="InterPro" id="IPR032816">
    <property type="entry name" value="VTT_dom"/>
</dbReference>
<dbReference type="InParanoid" id="B5Y532"/>
<evidence type="ECO:0000256" key="2">
    <source>
        <dbReference type="SAM" id="Phobius"/>
    </source>
</evidence>
<dbReference type="PANTHER" id="PTHR46826:SF1">
    <property type="entry name" value="TVP38_TMEM64 FAMILY MEMBRANE PROTEIN YDJX"/>
    <property type="match status" value="1"/>
</dbReference>
<reference evidence="5" key="2">
    <citation type="submission" date="2008-08" db="EMBL/GenBank/DDBJ databases">
        <authorList>
            <consortium name="Diatom Consortium"/>
            <person name="Grigoriev I."/>
            <person name="Grimwood J."/>
            <person name="Kuo A."/>
            <person name="Otillar R.P."/>
            <person name="Salamov A."/>
            <person name="Detter J.C."/>
            <person name="Lindquist E."/>
            <person name="Shapiro H."/>
            <person name="Lucas S."/>
            <person name="Glavina del Rio T."/>
            <person name="Pitluck S."/>
            <person name="Rokhsar D."/>
            <person name="Bowler C."/>
        </authorList>
    </citation>
    <scope>GENOME REANNOTATION</scope>
    <source>
        <strain evidence="5">CCAP 1055/1</strain>
    </source>
</reference>
<accession>B5Y532</accession>
<feature type="transmembrane region" description="Helical" evidence="2">
    <location>
        <begin position="373"/>
        <end position="399"/>
    </location>
</feature>
<feature type="transmembrane region" description="Helical" evidence="2">
    <location>
        <begin position="345"/>
        <end position="367"/>
    </location>
</feature>
<keyword evidence="2" id="KW-0812">Transmembrane</keyword>
<keyword evidence="2" id="KW-0472">Membrane</keyword>
<name>B5Y532_PHATC</name>
<dbReference type="Pfam" id="PF09335">
    <property type="entry name" value="VTT_dom"/>
    <property type="match status" value="1"/>
</dbReference>
<feature type="domain" description="VTT" evidence="3">
    <location>
        <begin position="365"/>
        <end position="485"/>
    </location>
</feature>
<evidence type="ECO:0000313" key="4">
    <source>
        <dbReference type="EMBL" id="ACI65870.1"/>
    </source>
</evidence>
<dbReference type="EMBL" id="CP001142">
    <property type="protein sequence ID" value="ACI65870.1"/>
    <property type="molecule type" value="Genomic_DNA"/>
</dbReference>
<dbReference type="PANTHER" id="PTHR46826">
    <property type="match status" value="1"/>
</dbReference>
<dbReference type="GeneID" id="7204213"/>
<dbReference type="InterPro" id="IPR053240">
    <property type="entry name" value="VTT_domain"/>
</dbReference>
<dbReference type="eggNOG" id="KOG3140">
    <property type="taxonomic scope" value="Eukaryota"/>
</dbReference>